<dbReference type="InterPro" id="IPR003661">
    <property type="entry name" value="HisK_dim/P_dom"/>
</dbReference>
<evidence type="ECO:0000256" key="3">
    <source>
        <dbReference type="ARBA" id="ARBA00012438"/>
    </source>
</evidence>
<dbReference type="InterPro" id="IPR000014">
    <property type="entry name" value="PAS"/>
</dbReference>
<comment type="catalytic activity">
    <reaction evidence="1">
        <text>ATP + protein L-histidine = ADP + protein N-phospho-L-histidine.</text>
        <dbReference type="EC" id="2.7.13.3"/>
    </reaction>
</comment>
<evidence type="ECO:0000259" key="8">
    <source>
        <dbReference type="PROSITE" id="PS50109"/>
    </source>
</evidence>
<dbReference type="InterPro" id="IPR013656">
    <property type="entry name" value="PAS_4"/>
</dbReference>
<evidence type="ECO:0000259" key="7">
    <source>
        <dbReference type="PROSITE" id="PS50046"/>
    </source>
</evidence>
<dbReference type="CDD" id="cd00130">
    <property type="entry name" value="PAS"/>
    <property type="match status" value="1"/>
</dbReference>
<dbReference type="Pfam" id="PF08448">
    <property type="entry name" value="PAS_4"/>
    <property type="match status" value="1"/>
</dbReference>
<dbReference type="Gene3D" id="3.30.450.40">
    <property type="match status" value="2"/>
</dbReference>
<comment type="similarity">
    <text evidence="2">In the N-terminal section; belongs to the phytochrome family.</text>
</comment>
<dbReference type="InterPro" id="IPR005467">
    <property type="entry name" value="His_kinase_dom"/>
</dbReference>
<dbReference type="KEGG" id="rsin:B6N60_03911"/>
<keyword evidence="12" id="KW-1185">Reference proteome</keyword>
<dbReference type="SUPFAM" id="SSF55874">
    <property type="entry name" value="ATPase domain of HSP90 chaperone/DNA topoisomerase II/histidine kinase"/>
    <property type="match status" value="1"/>
</dbReference>
<dbReference type="PROSITE" id="PS50046">
    <property type="entry name" value="PHYTOCHROME_2"/>
    <property type="match status" value="1"/>
</dbReference>
<dbReference type="SUPFAM" id="SSF55785">
    <property type="entry name" value="PYP-like sensor domain (PAS domain)"/>
    <property type="match status" value="1"/>
</dbReference>
<dbReference type="InterPro" id="IPR036890">
    <property type="entry name" value="HATPase_C_sf"/>
</dbReference>
<dbReference type="PANTHER" id="PTHR43547">
    <property type="entry name" value="TWO-COMPONENT HISTIDINE KINASE"/>
    <property type="match status" value="1"/>
</dbReference>
<keyword evidence="4" id="KW-0597">Phosphoprotein</keyword>
<evidence type="ECO:0000256" key="4">
    <source>
        <dbReference type="ARBA" id="ARBA00022553"/>
    </source>
</evidence>
<dbReference type="Pfam" id="PF02518">
    <property type="entry name" value="HATPase_c"/>
    <property type="match status" value="1"/>
</dbReference>
<evidence type="ECO:0000256" key="1">
    <source>
        <dbReference type="ARBA" id="ARBA00000085"/>
    </source>
</evidence>
<evidence type="ECO:0000256" key="2">
    <source>
        <dbReference type="ARBA" id="ARBA00006402"/>
    </source>
</evidence>
<dbReference type="InterPro" id="IPR000700">
    <property type="entry name" value="PAS-assoc_C"/>
</dbReference>
<dbReference type="NCBIfam" id="TIGR00229">
    <property type="entry name" value="sensory_box"/>
    <property type="match status" value="1"/>
</dbReference>
<protein>
    <recommendedName>
        <fullName evidence="3">histidine kinase</fullName>
        <ecNumber evidence="3">2.7.13.3</ecNumber>
    </recommendedName>
</protein>
<evidence type="ECO:0000313" key="11">
    <source>
        <dbReference type="EMBL" id="QXE25199.1"/>
    </source>
</evidence>
<dbReference type="SUPFAM" id="SSF47384">
    <property type="entry name" value="Homodimeric domain of signal transducing histidine kinase"/>
    <property type="match status" value="1"/>
</dbReference>
<accession>A0A975Y6F4</accession>
<evidence type="ECO:0000259" key="9">
    <source>
        <dbReference type="PROSITE" id="PS50112"/>
    </source>
</evidence>
<keyword evidence="5 11" id="KW-0418">Kinase</keyword>
<feature type="domain" description="PAS" evidence="9">
    <location>
        <begin position="30"/>
        <end position="104"/>
    </location>
</feature>
<dbReference type="GO" id="GO:0000155">
    <property type="term" value="F:phosphorelay sensor kinase activity"/>
    <property type="evidence" value="ECO:0007669"/>
    <property type="project" value="InterPro"/>
</dbReference>
<dbReference type="InterPro" id="IPR003018">
    <property type="entry name" value="GAF"/>
</dbReference>
<proteinExistence type="inferred from homology"/>
<gene>
    <name evidence="11" type="ORF">B6N60_03911</name>
</gene>
<dbReference type="Pfam" id="PF00512">
    <property type="entry name" value="HisKA"/>
    <property type="match status" value="1"/>
</dbReference>
<dbReference type="InterPro" id="IPR016132">
    <property type="entry name" value="Phyto_chromo_attachment"/>
</dbReference>
<dbReference type="InterPro" id="IPR036097">
    <property type="entry name" value="HisK_dim/P_sf"/>
</dbReference>
<evidence type="ECO:0000256" key="5">
    <source>
        <dbReference type="ARBA" id="ARBA00022777"/>
    </source>
</evidence>
<dbReference type="SMART" id="SM00065">
    <property type="entry name" value="GAF"/>
    <property type="match status" value="2"/>
</dbReference>
<feature type="domain" description="Phytochrome chromophore attachment site" evidence="7">
    <location>
        <begin position="178"/>
        <end position="314"/>
    </location>
</feature>
<sequence>MNSHSVKSIPDLPNTAPPFFTTAIDELSSSEQFLLSMYDSVQTSIFIVDVLDNGDFCYLALNPTHERCLGLRSEEVRGKRPEDILSPLDAVRVRQRYIDCVRFGQTMSYEQCLHFQGIRTWWSTTLTPLRDHQGRIYQLIGTSKNITHLKQAELAGRIQAEREQLLKDTANSICQGEELEVIIQQTVLELRQMLECDRLMVYHLVTQESGEIIAESTLKPEISLWGQKINAPCFLTEHQEHYKQGSIHVVEDIAATGLHPGQRDFLAAIQVRANLVVPIIQQQDLWGLLIAQYCWEPHQWQQSEIDLCKQIALQLGIAILQSKLQQQVQHLQSQLELQTQEHHRQLQQQQEFQALLSKITEKIRDRWDVQQILHIVTQELAELLQVERCYIELYDGEKTTTTVSSDYCPDADYHQESSKQILDYPHIYQQLLQKQPWQCAEIIAGWKPTLKFVSQLACPIFDAQGIFGNIWLIRTKEEKFAPLEIGLVEDIANECAIAIRQSQLYAQTTAQVRELEQRERSKHEFLKNLSQELRTPLTSISLVAQTLEGVLTPNGIIDLDLVPQLLQILHNECGRENNLINDLLTLASLKTEPDPPTFIEIELSTWLPPIVDSFRDVANCQKQILTFTIAEDIPSFQTDITDLERIITALISHACQCTPANEFIQISASGNEKLIEIKITNSGIEISQSELSQIFQPFHHITKNDPWKSTNTGLELTLVKIMVQRLGGLIHVDNTENKLNFTLQFPIS</sequence>
<dbReference type="PROSITE" id="PS50112">
    <property type="entry name" value="PAS"/>
    <property type="match status" value="1"/>
</dbReference>
<keyword evidence="6" id="KW-0902">Two-component regulatory system</keyword>
<dbReference type="SUPFAM" id="SSF55781">
    <property type="entry name" value="GAF domain-like"/>
    <property type="match status" value="2"/>
</dbReference>
<name>A0A975Y6F4_9NOST</name>
<evidence type="ECO:0000313" key="12">
    <source>
        <dbReference type="Proteomes" id="UP000683511"/>
    </source>
</evidence>
<organism evidence="11 12">
    <name type="scientific">Richelia sinica FACHB-800</name>
    <dbReference type="NCBI Taxonomy" id="1357546"/>
    <lineage>
        <taxon>Bacteria</taxon>
        <taxon>Bacillati</taxon>
        <taxon>Cyanobacteriota</taxon>
        <taxon>Cyanophyceae</taxon>
        <taxon>Nostocales</taxon>
        <taxon>Nostocaceae</taxon>
        <taxon>Richelia</taxon>
    </lineage>
</organism>
<dbReference type="SMART" id="SM00388">
    <property type="entry name" value="HisKA"/>
    <property type="match status" value="1"/>
</dbReference>
<dbReference type="EC" id="2.7.13.3" evidence="3"/>
<dbReference type="Gene3D" id="1.10.287.130">
    <property type="match status" value="1"/>
</dbReference>
<dbReference type="InterPro" id="IPR035965">
    <property type="entry name" value="PAS-like_dom_sf"/>
</dbReference>
<dbReference type="PROSITE" id="PS50113">
    <property type="entry name" value="PAC"/>
    <property type="match status" value="1"/>
</dbReference>
<dbReference type="AlphaFoldDB" id="A0A975Y6F4"/>
<evidence type="ECO:0000259" key="10">
    <source>
        <dbReference type="PROSITE" id="PS50113"/>
    </source>
</evidence>
<dbReference type="Gene3D" id="3.30.565.10">
    <property type="entry name" value="Histidine kinase-like ATPase, C-terminal domain"/>
    <property type="match status" value="1"/>
</dbReference>
<dbReference type="InterPro" id="IPR029016">
    <property type="entry name" value="GAF-like_dom_sf"/>
</dbReference>
<dbReference type="CDD" id="cd00082">
    <property type="entry name" value="HisKA"/>
    <property type="match status" value="1"/>
</dbReference>
<dbReference type="Gene3D" id="3.30.450.20">
    <property type="entry name" value="PAS domain"/>
    <property type="match status" value="1"/>
</dbReference>
<dbReference type="PROSITE" id="PS50109">
    <property type="entry name" value="HIS_KIN"/>
    <property type="match status" value="1"/>
</dbReference>
<dbReference type="PANTHER" id="PTHR43547:SF2">
    <property type="entry name" value="HYBRID SIGNAL TRANSDUCTION HISTIDINE KINASE C"/>
    <property type="match status" value="1"/>
</dbReference>
<dbReference type="EMBL" id="CP021056">
    <property type="protein sequence ID" value="QXE25199.1"/>
    <property type="molecule type" value="Genomic_DNA"/>
</dbReference>
<reference evidence="11" key="1">
    <citation type="submission" date="2017-04" db="EMBL/GenBank/DDBJ databases">
        <title>Genome deletions in a multicellular cyanobacterial endosymbiont for morphological adaptation in marine diatoms.</title>
        <authorList>
            <person name="Wang Y."/>
            <person name="Gao H."/>
            <person name="Li R."/>
            <person name="Xu X."/>
        </authorList>
    </citation>
    <scope>NUCLEOTIDE SEQUENCE</scope>
    <source>
        <strain evidence="11">FACHB 800</strain>
    </source>
</reference>
<dbReference type="Pfam" id="PF01590">
    <property type="entry name" value="GAF"/>
    <property type="match status" value="2"/>
</dbReference>
<evidence type="ECO:0000256" key="6">
    <source>
        <dbReference type="ARBA" id="ARBA00023012"/>
    </source>
</evidence>
<dbReference type="Proteomes" id="UP000683511">
    <property type="component" value="Chromosome"/>
</dbReference>
<dbReference type="InterPro" id="IPR003594">
    <property type="entry name" value="HATPase_dom"/>
</dbReference>
<dbReference type="RefSeq" id="WP_190603418.1">
    <property type="nucleotide sequence ID" value="NZ_CP021056.1"/>
</dbReference>
<keyword evidence="5 11" id="KW-0808">Transferase</keyword>
<feature type="domain" description="PAC" evidence="10">
    <location>
        <begin position="105"/>
        <end position="158"/>
    </location>
</feature>
<dbReference type="SMART" id="SM00387">
    <property type="entry name" value="HATPase_c"/>
    <property type="match status" value="1"/>
</dbReference>
<feature type="domain" description="Histidine kinase" evidence="8">
    <location>
        <begin position="528"/>
        <end position="748"/>
    </location>
</feature>